<dbReference type="AlphaFoldDB" id="A0AAV4WXS4"/>
<accession>A0AAV4WXS4</accession>
<evidence type="ECO:0000313" key="2">
    <source>
        <dbReference type="Proteomes" id="UP001054945"/>
    </source>
</evidence>
<evidence type="ECO:0000313" key="1">
    <source>
        <dbReference type="EMBL" id="GIY87272.1"/>
    </source>
</evidence>
<gene>
    <name evidence="1" type="ORF">CEXT_739901</name>
</gene>
<dbReference type="Proteomes" id="UP001054945">
    <property type="component" value="Unassembled WGS sequence"/>
</dbReference>
<keyword evidence="2" id="KW-1185">Reference proteome</keyword>
<protein>
    <submittedName>
        <fullName evidence="1">Uncharacterized protein</fullName>
    </submittedName>
</protein>
<organism evidence="1 2">
    <name type="scientific">Caerostris extrusa</name>
    <name type="common">Bark spider</name>
    <name type="synonym">Caerostris bankana</name>
    <dbReference type="NCBI Taxonomy" id="172846"/>
    <lineage>
        <taxon>Eukaryota</taxon>
        <taxon>Metazoa</taxon>
        <taxon>Ecdysozoa</taxon>
        <taxon>Arthropoda</taxon>
        <taxon>Chelicerata</taxon>
        <taxon>Arachnida</taxon>
        <taxon>Araneae</taxon>
        <taxon>Araneomorphae</taxon>
        <taxon>Entelegynae</taxon>
        <taxon>Araneoidea</taxon>
        <taxon>Araneidae</taxon>
        <taxon>Caerostris</taxon>
    </lineage>
</organism>
<sequence>MTGTIPCCNGGALSGRPSSLGHLPSRKARRPRLGSMAVGANERDGLEWTRSLASLFVSWLDVDVVGEKYTFVKKSRKTPI</sequence>
<proteinExistence type="predicted"/>
<comment type="caution">
    <text evidence="1">The sequence shown here is derived from an EMBL/GenBank/DDBJ whole genome shotgun (WGS) entry which is preliminary data.</text>
</comment>
<name>A0AAV4WXS4_CAEEX</name>
<dbReference type="EMBL" id="BPLR01016917">
    <property type="protein sequence ID" value="GIY87272.1"/>
    <property type="molecule type" value="Genomic_DNA"/>
</dbReference>
<reference evidence="1 2" key="1">
    <citation type="submission" date="2021-06" db="EMBL/GenBank/DDBJ databases">
        <title>Caerostris extrusa draft genome.</title>
        <authorList>
            <person name="Kono N."/>
            <person name="Arakawa K."/>
        </authorList>
    </citation>
    <scope>NUCLEOTIDE SEQUENCE [LARGE SCALE GENOMIC DNA]</scope>
</reference>